<keyword evidence="2" id="KW-1003">Cell membrane</keyword>
<keyword evidence="10" id="KW-1185">Reference proteome</keyword>
<dbReference type="HOGENOM" id="CLU_300628_0_0_1"/>
<dbReference type="PRINTS" id="PR01837">
    <property type="entry name" value="MGTCSAPBPROT"/>
</dbReference>
<dbReference type="GO" id="GO:0005886">
    <property type="term" value="C:plasma membrane"/>
    <property type="evidence" value="ECO:0007669"/>
    <property type="project" value="UniProtKB-SubCell"/>
</dbReference>
<dbReference type="KEGG" id="ehx:EMIHUDRAFT_113726"/>
<feature type="transmembrane region" description="Helical" evidence="7">
    <location>
        <begin position="651"/>
        <end position="667"/>
    </location>
</feature>
<proteinExistence type="predicted"/>
<dbReference type="PANTHER" id="PTHR33778:SF1">
    <property type="entry name" value="MAGNESIUM TRANSPORTER YHID-RELATED"/>
    <property type="match status" value="1"/>
</dbReference>
<evidence type="ECO:0000256" key="4">
    <source>
        <dbReference type="ARBA" id="ARBA00022989"/>
    </source>
</evidence>
<feature type="compositionally biased region" description="Acidic residues" evidence="6">
    <location>
        <begin position="368"/>
        <end position="384"/>
    </location>
</feature>
<evidence type="ECO:0000256" key="7">
    <source>
        <dbReference type="SAM" id="Phobius"/>
    </source>
</evidence>
<evidence type="ECO:0000256" key="2">
    <source>
        <dbReference type="ARBA" id="ARBA00022475"/>
    </source>
</evidence>
<evidence type="ECO:0000256" key="3">
    <source>
        <dbReference type="ARBA" id="ARBA00022692"/>
    </source>
</evidence>
<sequence length="996" mass="107292">MGGMGLTSAEDIRGAAWVGTWALVTRPIRELHRPFADLDVSTAPGECFDELREAHTQLVSRHDLTDKCQRSWRTQVVCREVVSPGTAINEAKAEPRFRFYPHGLAPAAELLPLAQFSSTNEFLHQAQRRYTSGVHHANWLDLAKELTDEALRSGGRKAPSKGNKVGKRKNHKCWREAIRFVAVSQPGAGAFLNAIPMRDDMKMESWAMRVTVQRRLGLPLDVACQAVEAGKRAPSGQLHDVLGDAAMVNPRSKHATRHKFLLKRLVKCLRSAWGMIIEMEPTAHLSYSNPKQPDVAAANIGRGHRRLVADLKLTSSLASTGKDTAGDGELGWKGAYVRFGNTETGLLKLVKGRGKWSPSEATAAAVAGEEEEAEEEGEEGEEEDAPKGKLTEQPGDYPFARQQDCDLRLFDFEAFGGFGKEVRSTLREAANQLSNKLSHAQHLDEVTWTTKNWHGLQMQRLSVVLHTAVAWQTVNELACGESGIVHGAGVAAGRRRERSKKPRAAFMFGSYFSGQATTAERLAYVLLALAVLAYSSVTIGAELGLIAPRCDLPSRAEPLKYGNPDYVEDPCKGVRHWSLLGFTTWECSICARILISIAVGTVIGWERSLRGHTATGMRTMSVLCLGACCYCICSLFSFLDGPMAWDASRSSAAIPTGVGFLGGATIWKGKSSSSGREEIHGLTAAILVWLTAAVGNAIGGAMYVPALFTTAAAIVILNTNAIEFITATAASRKRSRDSNSTLQREHHSALTLLALNLITLTALRPHGALAYALLSLAAPYLAPPCDRTVDPSKYTAKYSNPVYAATYDPCFRDRHAILGGLSRFEADLCVRLSVSVLLGAIIGYERKRSDRGVGTQNLDAARTALYTFGGIYCEQTGPSSWDTSRVASSVVSGVSFIGGAVIVKGSDKNPHVHGLTTATSVWLSAALGLMAGGALYPVGFFAALTAVFYLRFGPRSYGTAPASLAHSIWVPAGRAGASSAAAPLEEDPKGEEGLKS</sequence>
<keyword evidence="5 7" id="KW-0472">Membrane</keyword>
<feature type="transmembrane region" description="Helical" evidence="7">
    <location>
        <begin position="522"/>
        <end position="545"/>
    </location>
</feature>
<dbReference type="Pfam" id="PF02308">
    <property type="entry name" value="MgtC"/>
    <property type="match status" value="2"/>
</dbReference>
<evidence type="ECO:0000256" key="1">
    <source>
        <dbReference type="ARBA" id="ARBA00004651"/>
    </source>
</evidence>
<evidence type="ECO:0000256" key="6">
    <source>
        <dbReference type="SAM" id="MobiDB-lite"/>
    </source>
</evidence>
<comment type="subcellular location">
    <subcellularLocation>
        <location evidence="1">Cell membrane</location>
        <topology evidence="1">Multi-pass membrane protein</topology>
    </subcellularLocation>
</comment>
<feature type="transmembrane region" description="Helical" evidence="7">
    <location>
        <begin position="679"/>
        <end position="698"/>
    </location>
</feature>
<reference evidence="10" key="1">
    <citation type="journal article" date="2013" name="Nature">
        <title>Pan genome of the phytoplankton Emiliania underpins its global distribution.</title>
        <authorList>
            <person name="Read B.A."/>
            <person name="Kegel J."/>
            <person name="Klute M.J."/>
            <person name="Kuo A."/>
            <person name="Lefebvre S.C."/>
            <person name="Maumus F."/>
            <person name="Mayer C."/>
            <person name="Miller J."/>
            <person name="Monier A."/>
            <person name="Salamov A."/>
            <person name="Young J."/>
            <person name="Aguilar M."/>
            <person name="Claverie J.M."/>
            <person name="Frickenhaus S."/>
            <person name="Gonzalez K."/>
            <person name="Herman E.K."/>
            <person name="Lin Y.C."/>
            <person name="Napier J."/>
            <person name="Ogata H."/>
            <person name="Sarno A.F."/>
            <person name="Shmutz J."/>
            <person name="Schroeder D."/>
            <person name="de Vargas C."/>
            <person name="Verret F."/>
            <person name="von Dassow P."/>
            <person name="Valentin K."/>
            <person name="Van de Peer Y."/>
            <person name="Wheeler G."/>
            <person name="Dacks J.B."/>
            <person name="Delwiche C.F."/>
            <person name="Dyhrman S.T."/>
            <person name="Glockner G."/>
            <person name="John U."/>
            <person name="Richards T."/>
            <person name="Worden A.Z."/>
            <person name="Zhang X."/>
            <person name="Grigoriev I.V."/>
            <person name="Allen A.E."/>
            <person name="Bidle K."/>
            <person name="Borodovsky M."/>
            <person name="Bowler C."/>
            <person name="Brownlee C."/>
            <person name="Cock J.M."/>
            <person name="Elias M."/>
            <person name="Gladyshev V.N."/>
            <person name="Groth M."/>
            <person name="Guda C."/>
            <person name="Hadaegh A."/>
            <person name="Iglesias-Rodriguez M.D."/>
            <person name="Jenkins J."/>
            <person name="Jones B.M."/>
            <person name="Lawson T."/>
            <person name="Leese F."/>
            <person name="Lindquist E."/>
            <person name="Lobanov A."/>
            <person name="Lomsadze A."/>
            <person name="Malik S.B."/>
            <person name="Marsh M.E."/>
            <person name="Mackinder L."/>
            <person name="Mock T."/>
            <person name="Mueller-Roeber B."/>
            <person name="Pagarete A."/>
            <person name="Parker M."/>
            <person name="Probert I."/>
            <person name="Quesneville H."/>
            <person name="Raines C."/>
            <person name="Rensing S.A."/>
            <person name="Riano-Pachon D.M."/>
            <person name="Richier S."/>
            <person name="Rokitta S."/>
            <person name="Shiraiwa Y."/>
            <person name="Soanes D.M."/>
            <person name="van der Giezen M."/>
            <person name="Wahlund T.M."/>
            <person name="Williams B."/>
            <person name="Wilson W."/>
            <person name="Wolfe G."/>
            <person name="Wurch L.L."/>
        </authorList>
    </citation>
    <scope>NUCLEOTIDE SEQUENCE</scope>
</reference>
<dbReference type="PANTHER" id="PTHR33778">
    <property type="entry name" value="PROTEIN MGTC"/>
    <property type="match status" value="1"/>
</dbReference>
<evidence type="ECO:0000313" key="9">
    <source>
        <dbReference type="EnsemblProtists" id="EOD29499"/>
    </source>
</evidence>
<accession>A0A0D3K164</accession>
<dbReference type="RefSeq" id="XP_005781928.1">
    <property type="nucleotide sequence ID" value="XM_005781871.1"/>
</dbReference>
<organism evidence="9 10">
    <name type="scientific">Emiliania huxleyi (strain CCMP1516)</name>
    <dbReference type="NCBI Taxonomy" id="280463"/>
    <lineage>
        <taxon>Eukaryota</taxon>
        <taxon>Haptista</taxon>
        <taxon>Haptophyta</taxon>
        <taxon>Prymnesiophyceae</taxon>
        <taxon>Isochrysidales</taxon>
        <taxon>Noelaerhabdaceae</taxon>
        <taxon>Emiliania</taxon>
    </lineage>
</organism>
<feature type="transmembrane region" description="Helical" evidence="7">
    <location>
        <begin position="704"/>
        <end position="729"/>
    </location>
</feature>
<protein>
    <recommendedName>
        <fullName evidence="8">MgtC/SapB/SrpB/YhiD N-terminal domain-containing protein</fullName>
    </recommendedName>
</protein>
<evidence type="ECO:0000313" key="10">
    <source>
        <dbReference type="Proteomes" id="UP000013827"/>
    </source>
</evidence>
<feature type="domain" description="MgtC/SapB/SrpB/YhiD N-terminal" evidence="8">
    <location>
        <begin position="832"/>
        <end position="952"/>
    </location>
</feature>
<dbReference type="GeneID" id="17274772"/>
<dbReference type="InterPro" id="IPR003416">
    <property type="entry name" value="MgtC/SapB/SrpB/YhiD_fam"/>
</dbReference>
<dbReference type="PaxDb" id="2903-EOD29499"/>
<evidence type="ECO:0000256" key="5">
    <source>
        <dbReference type="ARBA" id="ARBA00023136"/>
    </source>
</evidence>
<evidence type="ECO:0000259" key="8">
    <source>
        <dbReference type="Pfam" id="PF02308"/>
    </source>
</evidence>
<feature type="region of interest" description="Disordered" evidence="6">
    <location>
        <begin position="358"/>
        <end position="397"/>
    </location>
</feature>
<dbReference type="EnsemblProtists" id="EOD29499">
    <property type="protein sequence ID" value="EOD29499"/>
    <property type="gene ID" value="EMIHUDRAFT_113726"/>
</dbReference>
<feature type="transmembrane region" description="Helical" evidence="7">
    <location>
        <begin position="886"/>
        <end position="903"/>
    </location>
</feature>
<feature type="transmembrane region" description="Helical" evidence="7">
    <location>
        <begin position="923"/>
        <end position="950"/>
    </location>
</feature>
<dbReference type="Proteomes" id="UP000013827">
    <property type="component" value="Unassembled WGS sequence"/>
</dbReference>
<keyword evidence="3 7" id="KW-0812">Transmembrane</keyword>
<reference evidence="9" key="2">
    <citation type="submission" date="2024-10" db="UniProtKB">
        <authorList>
            <consortium name="EnsemblProtists"/>
        </authorList>
    </citation>
    <scope>IDENTIFICATION</scope>
</reference>
<dbReference type="InterPro" id="IPR049177">
    <property type="entry name" value="MgtC_SapB_SrpB_YhiD_N"/>
</dbReference>
<dbReference type="eggNOG" id="ENOG502S35P">
    <property type="taxonomic scope" value="Eukaryota"/>
</dbReference>
<name>A0A0D3K164_EMIH1</name>
<feature type="domain" description="MgtC/SapB/SrpB/YhiD N-terminal" evidence="8">
    <location>
        <begin position="593"/>
        <end position="718"/>
    </location>
</feature>
<feature type="transmembrane region" description="Helical" evidence="7">
    <location>
        <begin position="620"/>
        <end position="639"/>
    </location>
</feature>
<keyword evidence="4 7" id="KW-1133">Transmembrane helix</keyword>
<dbReference type="AlphaFoldDB" id="A0A0D3K164"/>